<gene>
    <name evidence="1" type="ORF">CDAR_318101</name>
</gene>
<evidence type="ECO:0000313" key="2">
    <source>
        <dbReference type="Proteomes" id="UP001054837"/>
    </source>
</evidence>
<evidence type="ECO:0008006" key="3">
    <source>
        <dbReference type="Google" id="ProtNLM"/>
    </source>
</evidence>
<keyword evidence="2" id="KW-1185">Reference proteome</keyword>
<sequence length="107" mass="12422">MFNYCSLSLSSKYLLITQYPTLSCLCATIHDSLPQRGKIRRRTMKYVDRYLSKSQSRNSRQERLLGVEGCPHYRLMNACRLLPGRVVSPGQNGSHQEFDEFQCRFAL</sequence>
<dbReference type="AlphaFoldDB" id="A0AAV4T6Q8"/>
<accession>A0AAV4T6Q8</accession>
<comment type="caution">
    <text evidence="1">The sequence shown here is derived from an EMBL/GenBank/DDBJ whole genome shotgun (WGS) entry which is preliminary data.</text>
</comment>
<dbReference type="Proteomes" id="UP001054837">
    <property type="component" value="Unassembled WGS sequence"/>
</dbReference>
<protein>
    <recommendedName>
        <fullName evidence="3">Secreted protein</fullName>
    </recommendedName>
</protein>
<proteinExistence type="predicted"/>
<reference evidence="1 2" key="1">
    <citation type="submission" date="2021-06" db="EMBL/GenBank/DDBJ databases">
        <title>Caerostris darwini draft genome.</title>
        <authorList>
            <person name="Kono N."/>
            <person name="Arakawa K."/>
        </authorList>
    </citation>
    <scope>NUCLEOTIDE SEQUENCE [LARGE SCALE GENOMIC DNA]</scope>
</reference>
<name>A0AAV4T6Q8_9ARAC</name>
<evidence type="ECO:0000313" key="1">
    <source>
        <dbReference type="EMBL" id="GIY41899.1"/>
    </source>
</evidence>
<organism evidence="1 2">
    <name type="scientific">Caerostris darwini</name>
    <dbReference type="NCBI Taxonomy" id="1538125"/>
    <lineage>
        <taxon>Eukaryota</taxon>
        <taxon>Metazoa</taxon>
        <taxon>Ecdysozoa</taxon>
        <taxon>Arthropoda</taxon>
        <taxon>Chelicerata</taxon>
        <taxon>Arachnida</taxon>
        <taxon>Araneae</taxon>
        <taxon>Araneomorphae</taxon>
        <taxon>Entelegynae</taxon>
        <taxon>Araneoidea</taxon>
        <taxon>Araneidae</taxon>
        <taxon>Caerostris</taxon>
    </lineage>
</organism>
<dbReference type="EMBL" id="BPLQ01009126">
    <property type="protein sequence ID" value="GIY41899.1"/>
    <property type="molecule type" value="Genomic_DNA"/>
</dbReference>